<name>A0A096AK61_9BURK</name>
<feature type="transmembrane region" description="Helical" evidence="9">
    <location>
        <begin position="12"/>
        <end position="34"/>
    </location>
</feature>
<protein>
    <recommendedName>
        <fullName evidence="9">TRAP transporter small permease protein</fullName>
    </recommendedName>
</protein>
<evidence type="ECO:0000256" key="9">
    <source>
        <dbReference type="RuleBase" id="RU369079"/>
    </source>
</evidence>
<comment type="function">
    <text evidence="9">Part of the tripartite ATP-independent periplasmic (TRAP) transport system.</text>
</comment>
<dbReference type="PANTHER" id="PTHR35011:SF11">
    <property type="entry name" value="TRAP TRANSPORTER SMALL PERMEASE PROTEIN"/>
    <property type="match status" value="1"/>
</dbReference>
<reference evidence="11 12" key="1">
    <citation type="submission" date="2014-07" db="EMBL/GenBank/DDBJ databases">
        <authorList>
            <person name="McCorrison J."/>
            <person name="Sanka R."/>
            <person name="Torralba M."/>
            <person name="Gillis M."/>
            <person name="Haft D.H."/>
            <person name="Methe B."/>
            <person name="Sutton G."/>
            <person name="Nelson K.E."/>
        </authorList>
    </citation>
    <scope>NUCLEOTIDE SEQUENCE [LARGE SCALE GENOMIC DNA]</scope>
    <source>
        <strain evidence="11 12">DNF00040</strain>
    </source>
</reference>
<feature type="transmembrane region" description="Helical" evidence="9">
    <location>
        <begin position="46"/>
        <end position="64"/>
    </location>
</feature>
<evidence type="ECO:0000313" key="11">
    <source>
        <dbReference type="EMBL" id="KGF31057.1"/>
    </source>
</evidence>
<dbReference type="GO" id="GO:0022857">
    <property type="term" value="F:transmembrane transporter activity"/>
    <property type="evidence" value="ECO:0007669"/>
    <property type="project" value="UniProtKB-UniRule"/>
</dbReference>
<comment type="similarity">
    <text evidence="8 9">Belongs to the TRAP transporter small permease family.</text>
</comment>
<evidence type="ECO:0000256" key="1">
    <source>
        <dbReference type="ARBA" id="ARBA00004429"/>
    </source>
</evidence>
<dbReference type="EMBL" id="JRNI01000017">
    <property type="protein sequence ID" value="KGF31057.1"/>
    <property type="molecule type" value="Genomic_DNA"/>
</dbReference>
<keyword evidence="6 9" id="KW-1133">Transmembrane helix</keyword>
<feature type="transmembrane region" description="Helical" evidence="9">
    <location>
        <begin position="126"/>
        <end position="144"/>
    </location>
</feature>
<evidence type="ECO:0000256" key="7">
    <source>
        <dbReference type="ARBA" id="ARBA00023136"/>
    </source>
</evidence>
<keyword evidence="4 9" id="KW-0997">Cell inner membrane</keyword>
<dbReference type="InterPro" id="IPR007387">
    <property type="entry name" value="TRAP_DctQ"/>
</dbReference>
<evidence type="ECO:0000256" key="3">
    <source>
        <dbReference type="ARBA" id="ARBA00022475"/>
    </source>
</evidence>
<organism evidence="11 12">
    <name type="scientific">Oligella urethralis DNF00040</name>
    <dbReference type="NCBI Taxonomy" id="1401065"/>
    <lineage>
        <taxon>Bacteria</taxon>
        <taxon>Pseudomonadati</taxon>
        <taxon>Pseudomonadota</taxon>
        <taxon>Betaproteobacteria</taxon>
        <taxon>Burkholderiales</taxon>
        <taxon>Alcaligenaceae</taxon>
        <taxon>Oligella</taxon>
    </lineage>
</organism>
<evidence type="ECO:0000256" key="5">
    <source>
        <dbReference type="ARBA" id="ARBA00022692"/>
    </source>
</evidence>
<evidence type="ECO:0000256" key="2">
    <source>
        <dbReference type="ARBA" id="ARBA00022448"/>
    </source>
</evidence>
<dbReference type="eggNOG" id="COG3090">
    <property type="taxonomic scope" value="Bacteria"/>
</dbReference>
<sequence>MMSKAKKIRIESWIAIIALAAICIISLANVLVRYATDISFAFTEEYSVFLMVVLAFAGAAVAARSNDHIRITFLEQRLGASGRRLLYTLQWLGTVVVLSLVAWYSGVLTWEEYIYESLSPGLGYPTWIYLIWMPILSAVIMLRTTQNWMARMRLGTEENVS</sequence>
<evidence type="ECO:0000256" key="6">
    <source>
        <dbReference type="ARBA" id="ARBA00022989"/>
    </source>
</evidence>
<comment type="subunit">
    <text evidence="9">The complex comprises the extracytoplasmic solute receptor protein and the two transmembrane proteins.</text>
</comment>
<evidence type="ECO:0000259" key="10">
    <source>
        <dbReference type="Pfam" id="PF04290"/>
    </source>
</evidence>
<keyword evidence="7 9" id="KW-0472">Membrane</keyword>
<feature type="domain" description="Tripartite ATP-independent periplasmic transporters DctQ component" evidence="10">
    <location>
        <begin position="22"/>
        <end position="152"/>
    </location>
</feature>
<evidence type="ECO:0000256" key="4">
    <source>
        <dbReference type="ARBA" id="ARBA00022519"/>
    </source>
</evidence>
<keyword evidence="2 9" id="KW-0813">Transport</keyword>
<dbReference type="Proteomes" id="UP000029629">
    <property type="component" value="Unassembled WGS sequence"/>
</dbReference>
<evidence type="ECO:0000256" key="8">
    <source>
        <dbReference type="ARBA" id="ARBA00038436"/>
    </source>
</evidence>
<keyword evidence="12" id="KW-1185">Reference proteome</keyword>
<gene>
    <name evidence="11" type="ORF">HMPREF2130_04535</name>
</gene>
<dbReference type="Pfam" id="PF04290">
    <property type="entry name" value="DctQ"/>
    <property type="match status" value="1"/>
</dbReference>
<dbReference type="InterPro" id="IPR055348">
    <property type="entry name" value="DctQ"/>
</dbReference>
<dbReference type="GO" id="GO:0005886">
    <property type="term" value="C:plasma membrane"/>
    <property type="evidence" value="ECO:0007669"/>
    <property type="project" value="UniProtKB-SubCell"/>
</dbReference>
<evidence type="ECO:0000313" key="12">
    <source>
        <dbReference type="Proteomes" id="UP000029629"/>
    </source>
</evidence>
<keyword evidence="3" id="KW-1003">Cell membrane</keyword>
<comment type="subcellular location">
    <subcellularLocation>
        <location evidence="1 9">Cell inner membrane</location>
        <topology evidence="1 9">Multi-pass membrane protein</topology>
    </subcellularLocation>
</comment>
<keyword evidence="5 9" id="KW-0812">Transmembrane</keyword>
<feature type="transmembrane region" description="Helical" evidence="9">
    <location>
        <begin position="85"/>
        <end position="106"/>
    </location>
</feature>
<dbReference type="PANTHER" id="PTHR35011">
    <property type="entry name" value="2,3-DIKETO-L-GULONATE TRAP TRANSPORTER SMALL PERMEASE PROTEIN YIAM"/>
    <property type="match status" value="1"/>
</dbReference>
<dbReference type="GO" id="GO:0015740">
    <property type="term" value="P:C4-dicarboxylate transport"/>
    <property type="evidence" value="ECO:0007669"/>
    <property type="project" value="TreeGrafter"/>
</dbReference>
<comment type="caution">
    <text evidence="11">The sequence shown here is derived from an EMBL/GenBank/DDBJ whole genome shotgun (WGS) entry which is preliminary data.</text>
</comment>
<accession>A0A096AK61</accession>
<proteinExistence type="inferred from homology"/>
<dbReference type="AlphaFoldDB" id="A0A096AK61"/>